<sequence>MLFQQPVHTGSNFTIPFDGTIEKFTSTFPISLVNRVHPDQFQSTLEKCNLVMKKHMDKIKESDKKVLWVMLAFIGLMILLILFPTLFVTVIIPVGDSDAWIPAVFIPIFACIPMIGIIIYSSRRMQQIKAMHVECKKEVEELLAQENSMYFQFGVQWILRYDGIEAIGKVRYGVYRHLNTMPSLEILTNQAMYMVQQPNVMVQGSSDMMPMYQQQQAIYVVPPTSQPQQPTVYEQEPHSVTYQQVNQYQKENDNQPLLGNRV</sequence>
<gene>
    <name evidence="2" type="ORF">NAEGRDRAFT_80140</name>
</gene>
<dbReference type="Proteomes" id="UP000006671">
    <property type="component" value="Unassembled WGS sequence"/>
</dbReference>
<dbReference type="GeneID" id="8853255"/>
<dbReference type="KEGG" id="ngr:NAEGRDRAFT_80140"/>
<keyword evidence="3" id="KW-1185">Reference proteome</keyword>
<organism evidence="3">
    <name type="scientific">Naegleria gruberi</name>
    <name type="common">Amoeba</name>
    <dbReference type="NCBI Taxonomy" id="5762"/>
    <lineage>
        <taxon>Eukaryota</taxon>
        <taxon>Discoba</taxon>
        <taxon>Heterolobosea</taxon>
        <taxon>Tetramitia</taxon>
        <taxon>Eutetramitia</taxon>
        <taxon>Vahlkampfiidae</taxon>
        <taxon>Naegleria</taxon>
    </lineage>
</organism>
<feature type="transmembrane region" description="Helical" evidence="1">
    <location>
        <begin position="66"/>
        <end position="94"/>
    </location>
</feature>
<name>D2VJ11_NAEGR</name>
<dbReference type="AlphaFoldDB" id="D2VJ11"/>
<evidence type="ECO:0000313" key="3">
    <source>
        <dbReference type="Proteomes" id="UP000006671"/>
    </source>
</evidence>
<feature type="transmembrane region" description="Helical" evidence="1">
    <location>
        <begin position="100"/>
        <end position="121"/>
    </location>
</feature>
<protein>
    <submittedName>
        <fullName evidence="2">Uncharacterized protein</fullName>
    </submittedName>
</protein>
<evidence type="ECO:0000313" key="2">
    <source>
        <dbReference type="EMBL" id="EFC43120.1"/>
    </source>
</evidence>
<keyword evidence="1" id="KW-0472">Membrane</keyword>
<reference evidence="2 3" key="1">
    <citation type="journal article" date="2010" name="Cell">
        <title>The genome of Naegleria gruberi illuminates early eukaryotic versatility.</title>
        <authorList>
            <person name="Fritz-Laylin L.K."/>
            <person name="Prochnik S.E."/>
            <person name="Ginger M.L."/>
            <person name="Dacks J.B."/>
            <person name="Carpenter M.L."/>
            <person name="Field M.C."/>
            <person name="Kuo A."/>
            <person name="Paredez A."/>
            <person name="Chapman J."/>
            <person name="Pham J."/>
            <person name="Shu S."/>
            <person name="Neupane R."/>
            <person name="Cipriano M."/>
            <person name="Mancuso J."/>
            <person name="Tu H."/>
            <person name="Salamov A."/>
            <person name="Lindquist E."/>
            <person name="Shapiro H."/>
            <person name="Lucas S."/>
            <person name="Grigoriev I.V."/>
            <person name="Cande W.Z."/>
            <person name="Fulton C."/>
            <person name="Rokhsar D.S."/>
            <person name="Dawson S.C."/>
        </authorList>
    </citation>
    <scope>NUCLEOTIDE SEQUENCE [LARGE SCALE GENOMIC DNA]</scope>
    <source>
        <strain evidence="2 3">NEG-M</strain>
    </source>
</reference>
<dbReference type="VEuPathDB" id="AmoebaDB:NAEGRDRAFT_80140"/>
<dbReference type="OMA" id="WSFRRIA"/>
<dbReference type="EMBL" id="GG738875">
    <property type="protein sequence ID" value="EFC43120.1"/>
    <property type="molecule type" value="Genomic_DNA"/>
</dbReference>
<accession>D2VJ11</accession>
<dbReference type="InParanoid" id="D2VJ11"/>
<keyword evidence="1" id="KW-0812">Transmembrane</keyword>
<dbReference type="RefSeq" id="XP_002675864.1">
    <property type="nucleotide sequence ID" value="XM_002675818.1"/>
</dbReference>
<keyword evidence="1" id="KW-1133">Transmembrane helix</keyword>
<evidence type="ECO:0000256" key="1">
    <source>
        <dbReference type="SAM" id="Phobius"/>
    </source>
</evidence>
<proteinExistence type="predicted"/>